<protein>
    <recommendedName>
        <fullName evidence="1">Molybdopterin molybdenumtransferase</fullName>
        <ecNumber evidence="1">2.10.1.1</ecNumber>
    </recommendedName>
</protein>
<comment type="function">
    <text evidence="1">Catalyzes the insertion of molybdate into adenylated molybdopterin with the concomitant release of AMP.</text>
</comment>
<dbReference type="EC" id="2.10.1.1" evidence="1"/>
<dbReference type="CDD" id="cd03522">
    <property type="entry name" value="MoeA_like"/>
    <property type="match status" value="1"/>
</dbReference>
<dbReference type="AlphaFoldDB" id="A0A6V8LNU2"/>
<dbReference type="EMBL" id="BLTE01000001">
    <property type="protein sequence ID" value="GFK92181.1"/>
    <property type="molecule type" value="Genomic_DNA"/>
</dbReference>
<proteinExistence type="inferred from homology"/>
<accession>A0A6V8LNU2</accession>
<dbReference type="SMART" id="SM00852">
    <property type="entry name" value="MoCF_biosynth"/>
    <property type="match status" value="1"/>
</dbReference>
<comment type="caution">
    <text evidence="3">The sequence shown here is derived from an EMBL/GenBank/DDBJ whole genome shotgun (WGS) entry which is preliminary data.</text>
</comment>
<dbReference type="Proteomes" id="UP000494245">
    <property type="component" value="Unassembled WGS sequence"/>
</dbReference>
<name>A0A6V8LNU2_9BACT</name>
<organism evidence="3 4">
    <name type="scientific">Fundidesulfovibrio magnetotacticus</name>
    <dbReference type="NCBI Taxonomy" id="2730080"/>
    <lineage>
        <taxon>Bacteria</taxon>
        <taxon>Pseudomonadati</taxon>
        <taxon>Thermodesulfobacteriota</taxon>
        <taxon>Desulfovibrionia</taxon>
        <taxon>Desulfovibrionales</taxon>
        <taxon>Desulfovibrionaceae</taxon>
        <taxon>Fundidesulfovibrio</taxon>
    </lineage>
</organism>
<gene>
    <name evidence="3" type="primary">cinA_1</name>
    <name evidence="3" type="ORF">NNJEOMEG_00002</name>
</gene>
<keyword evidence="1" id="KW-0460">Magnesium</keyword>
<evidence type="ECO:0000259" key="2">
    <source>
        <dbReference type="SMART" id="SM00852"/>
    </source>
</evidence>
<evidence type="ECO:0000313" key="3">
    <source>
        <dbReference type="EMBL" id="GFK92181.1"/>
    </source>
</evidence>
<dbReference type="GO" id="GO:0061599">
    <property type="term" value="F:molybdopterin molybdotransferase activity"/>
    <property type="evidence" value="ECO:0007669"/>
    <property type="project" value="UniProtKB-UniRule"/>
</dbReference>
<dbReference type="Pfam" id="PF00994">
    <property type="entry name" value="MoCF_biosynth"/>
    <property type="match status" value="1"/>
</dbReference>
<dbReference type="SUPFAM" id="SSF53218">
    <property type="entry name" value="Molybdenum cofactor biosynthesis proteins"/>
    <property type="match status" value="1"/>
</dbReference>
<keyword evidence="1" id="KW-0500">Molybdenum</keyword>
<reference evidence="3 4" key="2">
    <citation type="submission" date="2020-05" db="EMBL/GenBank/DDBJ databases">
        <title>Draft genome sequence of Desulfovibrio sp. strainFSS-1.</title>
        <authorList>
            <person name="Shimoshige H."/>
            <person name="Kobayashi H."/>
            <person name="Maekawa T."/>
        </authorList>
    </citation>
    <scope>NUCLEOTIDE SEQUENCE [LARGE SCALE GENOMIC DNA]</scope>
    <source>
        <strain evidence="3 4">SIID29052-01</strain>
    </source>
</reference>
<sequence length="346" mass="36966">MRMMKGMRAIPVHEAVGTVLGHDITRIVPGESKGTAFRKGHVITREDIPGLLTVGKEHIYVFDLQQGFVHEDDAAVRLATAAAGRGIELSDPREGKVTLRALAPGLLRIDVERLTRLNAIRDMVFATLHSNQRVEKGQPVAGTRVVPLVIEDEKLCRAELVLEDGPIVEVLPFRAARVGMVTTGNEVFSGRVKDGFGPVVRRKFEELGSKVFRQAVVNDEIGMCVGAIRELLAEGADMIVVTGGMSVDPDDQTPASIREAGGRVITYGAPVLPGAMFMLAMIGEVPVLGLPGCVMYHKASIFDLVVPRLLAGQSVGARDIAAMGHGGLCLGCPECRHPACPFGKGA</sequence>
<comment type="cofactor">
    <cofactor evidence="1">
        <name>Mg(2+)</name>
        <dbReference type="ChEBI" id="CHEBI:18420"/>
    </cofactor>
</comment>
<keyword evidence="1" id="KW-0808">Transferase</keyword>
<dbReference type="PANTHER" id="PTHR10192">
    <property type="entry name" value="MOLYBDOPTERIN BIOSYNTHESIS PROTEIN"/>
    <property type="match status" value="1"/>
</dbReference>
<dbReference type="GO" id="GO:0006777">
    <property type="term" value="P:Mo-molybdopterin cofactor biosynthetic process"/>
    <property type="evidence" value="ECO:0007669"/>
    <property type="project" value="UniProtKB-UniRule"/>
</dbReference>
<dbReference type="InterPro" id="IPR038987">
    <property type="entry name" value="MoeA-like"/>
</dbReference>
<dbReference type="InterPro" id="IPR036425">
    <property type="entry name" value="MoaB/Mog-like_dom_sf"/>
</dbReference>
<keyword evidence="1" id="KW-0501">Molybdenum cofactor biosynthesis</keyword>
<comment type="similarity">
    <text evidence="1">Belongs to the MoeA family.</text>
</comment>
<keyword evidence="1" id="KW-0479">Metal-binding</keyword>
<dbReference type="Gene3D" id="3.40.980.10">
    <property type="entry name" value="MoaB/Mog-like domain"/>
    <property type="match status" value="1"/>
</dbReference>
<dbReference type="PANTHER" id="PTHR10192:SF28">
    <property type="entry name" value="MOLYBDOPTERIN MOLYBDENUMTRANSFERASE"/>
    <property type="match status" value="1"/>
</dbReference>
<keyword evidence="4" id="KW-1185">Reference proteome</keyword>
<reference evidence="3 4" key="1">
    <citation type="submission" date="2020-04" db="EMBL/GenBank/DDBJ databases">
        <authorList>
            <consortium name="Desulfovibrio sp. FSS-1 genome sequencing consortium"/>
            <person name="Shimoshige H."/>
            <person name="Kobayashi H."/>
            <person name="Maekawa T."/>
        </authorList>
    </citation>
    <scope>NUCLEOTIDE SEQUENCE [LARGE SCALE GENOMIC DNA]</scope>
    <source>
        <strain evidence="3 4">SIID29052-01</strain>
    </source>
</reference>
<dbReference type="GO" id="GO:0046872">
    <property type="term" value="F:metal ion binding"/>
    <property type="evidence" value="ECO:0007669"/>
    <property type="project" value="UniProtKB-UniRule"/>
</dbReference>
<comment type="catalytic activity">
    <reaction evidence="1">
        <text>adenylyl-molybdopterin + molybdate = Mo-molybdopterin + AMP + H(+)</text>
        <dbReference type="Rhea" id="RHEA:35047"/>
        <dbReference type="ChEBI" id="CHEBI:15378"/>
        <dbReference type="ChEBI" id="CHEBI:36264"/>
        <dbReference type="ChEBI" id="CHEBI:62727"/>
        <dbReference type="ChEBI" id="CHEBI:71302"/>
        <dbReference type="ChEBI" id="CHEBI:456215"/>
    </reaction>
</comment>
<dbReference type="UniPathway" id="UPA00344"/>
<evidence type="ECO:0000313" key="4">
    <source>
        <dbReference type="Proteomes" id="UP000494245"/>
    </source>
</evidence>
<evidence type="ECO:0000256" key="1">
    <source>
        <dbReference type="RuleBase" id="RU365090"/>
    </source>
</evidence>
<comment type="pathway">
    <text evidence="1">Cofactor biosynthesis; molybdopterin biosynthesis.</text>
</comment>
<dbReference type="GO" id="GO:0005829">
    <property type="term" value="C:cytosol"/>
    <property type="evidence" value="ECO:0007669"/>
    <property type="project" value="TreeGrafter"/>
</dbReference>
<feature type="domain" description="MoaB/Mog" evidence="2">
    <location>
        <begin position="179"/>
        <end position="311"/>
    </location>
</feature>
<dbReference type="InterPro" id="IPR001453">
    <property type="entry name" value="MoaB/Mog_dom"/>
</dbReference>